<name>A0A3B0CC07_9FLAO</name>
<dbReference type="Gene3D" id="3.30.1460.30">
    <property type="entry name" value="YgaC/TfoX-N like chaperone"/>
    <property type="match status" value="1"/>
</dbReference>
<keyword evidence="3" id="KW-1185">Reference proteome</keyword>
<accession>A0A3B0CC07</accession>
<organism evidence="2 3">
    <name type="scientific">Ulvibacterium marinum</name>
    <dbReference type="NCBI Taxonomy" id="2419782"/>
    <lineage>
        <taxon>Bacteria</taxon>
        <taxon>Pseudomonadati</taxon>
        <taxon>Bacteroidota</taxon>
        <taxon>Flavobacteriia</taxon>
        <taxon>Flavobacteriales</taxon>
        <taxon>Flavobacteriaceae</taxon>
        <taxon>Ulvibacterium</taxon>
    </lineage>
</organism>
<reference evidence="2 3" key="1">
    <citation type="submission" date="2018-10" db="EMBL/GenBank/DDBJ databases">
        <title>Ulvibacterium marinum gen. nov., sp. nov., a novel marine bacterium of the family Flavobacteriaceae, isolated from a culture of the green alga Ulva prolifera.</title>
        <authorList>
            <person name="Zhang Z."/>
        </authorList>
    </citation>
    <scope>NUCLEOTIDE SEQUENCE [LARGE SCALE GENOMIC DNA]</scope>
    <source>
        <strain evidence="2 3">CCMM003</strain>
    </source>
</reference>
<comment type="caution">
    <text evidence="2">The sequence shown here is derived from an EMBL/GenBank/DDBJ whole genome shotgun (WGS) entry which is preliminary data.</text>
</comment>
<evidence type="ECO:0000259" key="1">
    <source>
        <dbReference type="Pfam" id="PF04993"/>
    </source>
</evidence>
<dbReference type="InterPro" id="IPR007076">
    <property type="entry name" value="TfoX_N"/>
</dbReference>
<dbReference type="Pfam" id="PF04993">
    <property type="entry name" value="TfoX_N"/>
    <property type="match status" value="1"/>
</dbReference>
<dbReference type="EMBL" id="RBCJ01000002">
    <property type="protein sequence ID" value="RKN81699.1"/>
    <property type="molecule type" value="Genomic_DNA"/>
</dbReference>
<dbReference type="OrthoDB" id="214902at2"/>
<sequence>MAYDEFLADRARLVLKQKSVYFEEKKMMGGLCFMVDDKMCFGLDTDKKTGTPRLMCRVGEQNYELALQKQHCRQMDFTGRIMKGYVYISAEGIDTDHELDYWIQLCLDFNPLAKSSKKRAKKK</sequence>
<evidence type="ECO:0000313" key="3">
    <source>
        <dbReference type="Proteomes" id="UP000276603"/>
    </source>
</evidence>
<dbReference type="RefSeq" id="WP_120711852.1">
    <property type="nucleotide sequence ID" value="NZ_RBCJ01000002.1"/>
</dbReference>
<dbReference type="SUPFAM" id="SSF159894">
    <property type="entry name" value="YgaC/TfoX-N like"/>
    <property type="match status" value="1"/>
</dbReference>
<dbReference type="AlphaFoldDB" id="A0A3B0CC07"/>
<dbReference type="Proteomes" id="UP000276603">
    <property type="component" value="Unassembled WGS sequence"/>
</dbReference>
<gene>
    <name evidence="2" type="ORF">D7Z94_12430</name>
</gene>
<proteinExistence type="predicted"/>
<protein>
    <submittedName>
        <fullName evidence="2">TfoX family protein</fullName>
    </submittedName>
</protein>
<feature type="domain" description="TfoX N-terminal" evidence="1">
    <location>
        <begin position="23"/>
        <end position="109"/>
    </location>
</feature>
<evidence type="ECO:0000313" key="2">
    <source>
        <dbReference type="EMBL" id="RKN81699.1"/>
    </source>
</evidence>